<dbReference type="SUPFAM" id="SSF56954">
    <property type="entry name" value="Outer membrane efflux proteins (OEP)"/>
    <property type="match status" value="1"/>
</dbReference>
<evidence type="ECO:0000259" key="7">
    <source>
        <dbReference type="PROSITE" id="PS50011"/>
    </source>
</evidence>
<evidence type="ECO:0000256" key="4">
    <source>
        <dbReference type="ARBA" id="ARBA00022840"/>
    </source>
</evidence>
<feature type="domain" description="Protein kinase" evidence="7">
    <location>
        <begin position="94"/>
        <end position="357"/>
    </location>
</feature>
<dbReference type="InterPro" id="IPR008271">
    <property type="entry name" value="Ser/Thr_kinase_AS"/>
</dbReference>
<evidence type="ECO:0000256" key="3">
    <source>
        <dbReference type="ARBA" id="ARBA00022777"/>
    </source>
</evidence>
<keyword evidence="3" id="KW-0418">Kinase</keyword>
<dbReference type="PANTHER" id="PTHR43289:SF6">
    <property type="entry name" value="SERINE_THREONINE-PROTEIN KINASE NEKL-3"/>
    <property type="match status" value="1"/>
</dbReference>
<organism evidence="8 9">
    <name type="scientific">Novipirellula rosea</name>
    <dbReference type="NCBI Taxonomy" id="1031540"/>
    <lineage>
        <taxon>Bacteria</taxon>
        <taxon>Pseudomonadati</taxon>
        <taxon>Planctomycetota</taxon>
        <taxon>Planctomycetia</taxon>
        <taxon>Pirellulales</taxon>
        <taxon>Pirellulaceae</taxon>
        <taxon>Novipirellula</taxon>
    </lineage>
</organism>
<feature type="region of interest" description="Disordered" evidence="6">
    <location>
        <begin position="871"/>
        <end position="896"/>
    </location>
</feature>
<keyword evidence="2 5" id="KW-0547">Nucleotide-binding</keyword>
<feature type="compositionally biased region" description="Basic and acidic residues" evidence="6">
    <location>
        <begin position="871"/>
        <end position="894"/>
    </location>
</feature>
<evidence type="ECO:0000256" key="2">
    <source>
        <dbReference type="ARBA" id="ARBA00022741"/>
    </source>
</evidence>
<evidence type="ECO:0000256" key="6">
    <source>
        <dbReference type="SAM" id="MobiDB-lite"/>
    </source>
</evidence>
<dbReference type="CDD" id="cd14014">
    <property type="entry name" value="STKc_PknB_like"/>
    <property type="match status" value="1"/>
</dbReference>
<dbReference type="RefSeq" id="WP_345322178.1">
    <property type="nucleotide sequence ID" value="NZ_BAABGA010000030.1"/>
</dbReference>
<evidence type="ECO:0000256" key="1">
    <source>
        <dbReference type="ARBA" id="ARBA00022679"/>
    </source>
</evidence>
<feature type="compositionally biased region" description="Polar residues" evidence="6">
    <location>
        <begin position="1642"/>
        <end position="1652"/>
    </location>
</feature>
<feature type="region of interest" description="Disordered" evidence="6">
    <location>
        <begin position="1631"/>
        <end position="1661"/>
    </location>
</feature>
<name>A0ABP8MMZ9_9BACT</name>
<feature type="region of interest" description="Disordered" evidence="6">
    <location>
        <begin position="1680"/>
        <end position="1706"/>
    </location>
</feature>
<reference evidence="9" key="1">
    <citation type="journal article" date="2019" name="Int. J. Syst. Evol. Microbiol.">
        <title>The Global Catalogue of Microorganisms (GCM) 10K type strain sequencing project: providing services to taxonomists for standard genome sequencing and annotation.</title>
        <authorList>
            <consortium name="The Broad Institute Genomics Platform"/>
            <consortium name="The Broad Institute Genome Sequencing Center for Infectious Disease"/>
            <person name="Wu L."/>
            <person name="Ma J."/>
        </authorList>
    </citation>
    <scope>NUCLEOTIDE SEQUENCE [LARGE SCALE GENOMIC DNA]</scope>
    <source>
        <strain evidence="9">JCM 17759</strain>
    </source>
</reference>
<feature type="binding site" evidence="5">
    <location>
        <position position="123"/>
    </location>
    <ligand>
        <name>ATP</name>
        <dbReference type="ChEBI" id="CHEBI:30616"/>
    </ligand>
</feature>
<comment type="caution">
    <text evidence="8">The sequence shown here is derived from an EMBL/GenBank/DDBJ whole genome shotgun (WGS) entry which is preliminary data.</text>
</comment>
<feature type="compositionally biased region" description="Polar residues" evidence="6">
    <location>
        <begin position="1688"/>
        <end position="1706"/>
    </location>
</feature>
<dbReference type="InterPro" id="IPR011009">
    <property type="entry name" value="Kinase-like_dom_sf"/>
</dbReference>
<feature type="region of interest" description="Disordered" evidence="6">
    <location>
        <begin position="1839"/>
        <end position="1866"/>
    </location>
</feature>
<feature type="compositionally biased region" description="Basic and acidic residues" evidence="6">
    <location>
        <begin position="655"/>
        <end position="675"/>
    </location>
</feature>
<sequence length="1892" mass="207897">MVARFHYDDTMLNRLLSNEPGDGMSEVLTHVESCETCQSKLESLSSGGMSWDEVNELMQSSGVPYQPANDTDCKLEVYTTLLEPTEHPDSLGRYEIMEFLGRGGMGIVMRGYDTALQRNSAVKVLAPELASSAAARKRFSREARSAAAVVHPHVVPIQNVDEHNGLPYLVMPVVEVKSLQQRIEREGPLSIIETVRIAAQVAEGLAAAHAQGLVHRDIKPANVLLENGVERVQITDFGLARAVDDASMTRSGVIAGTPQYMSPEQAHGDSIDHRSDLYSLGSVVYFMLTGRSPFRAETSMGVLNRICNDQPRPLRSINAEVPPWLATIVTRLLEKSPDDRFQSAEEVANLLTKHLTAMNNPEAGNVPALDDAESEDNRRNSALAEPPNRPRRILVAAGFAFVALAGILFYLQTDKGTLRIESNSDSDVPVRIMSGNETVEQLTVSKDGAITRLHAGDYVIEVDDADSHVEVKGDRFKLRRGDTWIVSVTPVTKFRGAGQEFEGDVQYFEPSPMAPSGGLMEGIGMAAGDPPPTRPPAVIGGEEEAGKPPTSTETERTNEHLNSLKQRARLLEERYVAGEASVDQSMRAWIEAAEAALPLATNAEDRIHNLRRQVKLQKELEKMLVQLHEAGEITSEKVLSARADRVKAEAGLSRELTERAEKVKAGAARESEESGARPAFDSRTTTPDDIEPNTAVPCDATSERSGGDPQAKNVPKFHPLGFDTPEALMKHISDCQSRNDVAGLVLCWTDDMVEQIATSYLMVAMMQIRDFEENPKASRPPHYAEHIQELRQILSDEIKDHAMAHAMTALALANEEASKKEEGDFSKSAEASAKSPLVRLLAQTTAELLKDPRRFVVRFWSCSRNFEESDKAQSNGEKFEYSIESRQRPDKSDGRNCAFAARKSDGHRMGLIETDQGWMVNELWPDAVGDDTSTGALMPSKTLSGASMHKPSEDIKRDWKTRLQGEWQVEMKGYDDDGKLQSSRAHGQVMGDHVTFTGDDGIPVSFAFEFGSEGPSEQVDIRPIVTPAEKEQLHAFWEFGEPSSDLINPVFPAIVENHESGFRFCIPNTPGQRPTGFAISTGLGMWILRRESGANSSANGPPVEMGLSMAAGTDMRSSESHHAVAQQRNIEWTSRDEVELGKAFADRLGLDDKKRKAVNRLLQQTWQSYIAVERNYTTYSPGHDDTLVVQVAASRDKIDPGKEVKSLRGELQVLRNRLLSKLNNLVDKRTAQAIHDAAVNRHSKEPDEEWLELLDAYPSVLGWADQDYPVNLELRFRRGKVDWWLEPGKHGVYGSGTTLPNELKHYLSFGLHAEQAVEQSSDHQDSSTSNGPYFEWQSVDDIVLSRTFANELGLNEEKQEAVSRLLATTWRSYVELERKCTTYSPRHDDEFRVTVAAPNEELARLRSRLLSSLKTLVDESSAGSIYARAVSREYQRLDDGSTASSDFNPSVLGWADEKYPVEIMFSFRRGRIGWFVEPNSYDAFGSGSRPALPNELKHYLSLGPYTDEISSGSTEGRAPAIASTADSPRVVSSASKFIAALEQVVQATHAKFEFGNATIDDVIDAKRRLLDARLKVASKADDRAIIKSALLDAMQLEKQLAEMASEERIMPNDARKAMVYRLELEARLDGEEQLPADWPPSETGSAEATSLSEPADSDVDDKRANNASILDRSEVPAANAIDAWANPDTASATRTGDSMNVSAGNTDSSNQVILEMTLSEKLPTPGGNKVLAEPTMVVTLGKPFSYHVGGALNTSNGGDGLEVGTQVRGTVKKHTGESFLVELKLAVGHGLIDAGNPEMELVNTQALELRITMRTGEEKQFDCGNSRTLKIRVQPITTTNVESETRQASPQPGKPSGVQKPSDLPDVIGKLKASGVSVVRFTPDSNITTKGF</sequence>
<dbReference type="SMART" id="SM00220">
    <property type="entry name" value="S_TKc"/>
    <property type="match status" value="1"/>
</dbReference>
<keyword evidence="4 5" id="KW-0067">ATP-binding</keyword>
<dbReference type="Pfam" id="PF00069">
    <property type="entry name" value="Pkinase"/>
    <property type="match status" value="1"/>
</dbReference>
<dbReference type="InterPro" id="IPR000719">
    <property type="entry name" value="Prot_kinase_dom"/>
</dbReference>
<dbReference type="InterPro" id="IPR017441">
    <property type="entry name" value="Protein_kinase_ATP_BS"/>
</dbReference>
<accession>A0ABP8MMZ9</accession>
<dbReference type="PANTHER" id="PTHR43289">
    <property type="entry name" value="MITOGEN-ACTIVATED PROTEIN KINASE KINASE KINASE 20-RELATED"/>
    <property type="match status" value="1"/>
</dbReference>
<keyword evidence="9" id="KW-1185">Reference proteome</keyword>
<feature type="compositionally biased region" description="Polar residues" evidence="6">
    <location>
        <begin position="1839"/>
        <end position="1850"/>
    </location>
</feature>
<feature type="region of interest" description="Disordered" evidence="6">
    <location>
        <begin position="359"/>
        <end position="385"/>
    </location>
</feature>
<dbReference type="Gene3D" id="3.30.200.20">
    <property type="entry name" value="Phosphorylase Kinase, domain 1"/>
    <property type="match status" value="1"/>
</dbReference>
<dbReference type="PROSITE" id="PS00107">
    <property type="entry name" value="PROTEIN_KINASE_ATP"/>
    <property type="match status" value="1"/>
</dbReference>
<evidence type="ECO:0000313" key="9">
    <source>
        <dbReference type="Proteomes" id="UP001500840"/>
    </source>
</evidence>
<proteinExistence type="predicted"/>
<feature type="region of interest" description="Disordered" evidence="6">
    <location>
        <begin position="534"/>
        <end position="560"/>
    </location>
</feature>
<dbReference type="PROSITE" id="PS50011">
    <property type="entry name" value="PROTEIN_KINASE_DOM"/>
    <property type="match status" value="1"/>
</dbReference>
<dbReference type="PROSITE" id="PS00108">
    <property type="entry name" value="PROTEIN_KINASE_ST"/>
    <property type="match status" value="1"/>
</dbReference>
<dbReference type="SUPFAM" id="SSF56112">
    <property type="entry name" value="Protein kinase-like (PK-like)"/>
    <property type="match status" value="1"/>
</dbReference>
<gene>
    <name evidence="8" type="ORF">GCM10023156_23480</name>
</gene>
<protein>
    <recommendedName>
        <fullName evidence="7">Protein kinase domain-containing protein</fullName>
    </recommendedName>
</protein>
<evidence type="ECO:0000256" key="5">
    <source>
        <dbReference type="PROSITE-ProRule" id="PRU10141"/>
    </source>
</evidence>
<evidence type="ECO:0000313" key="8">
    <source>
        <dbReference type="EMBL" id="GAA4453107.1"/>
    </source>
</evidence>
<dbReference type="Gene3D" id="1.10.510.10">
    <property type="entry name" value="Transferase(Phosphotransferase) domain 1"/>
    <property type="match status" value="1"/>
</dbReference>
<keyword evidence="1" id="KW-0808">Transferase</keyword>
<dbReference type="EMBL" id="BAABGA010000030">
    <property type="protein sequence ID" value="GAA4453107.1"/>
    <property type="molecule type" value="Genomic_DNA"/>
</dbReference>
<feature type="region of interest" description="Disordered" evidence="6">
    <location>
        <begin position="649"/>
        <end position="713"/>
    </location>
</feature>
<dbReference type="Proteomes" id="UP001500840">
    <property type="component" value="Unassembled WGS sequence"/>
</dbReference>